<reference evidence="1 2" key="1">
    <citation type="journal article" date="2015" name="Nature">
        <title>rRNA introns, odd ribosomes, and small enigmatic genomes across a large radiation of phyla.</title>
        <authorList>
            <person name="Brown C.T."/>
            <person name="Hug L.A."/>
            <person name="Thomas B.C."/>
            <person name="Sharon I."/>
            <person name="Castelle C.J."/>
            <person name="Singh A."/>
            <person name="Wilkins M.J."/>
            <person name="Williams K.H."/>
            <person name="Banfield J.F."/>
        </authorList>
    </citation>
    <scope>NUCLEOTIDE SEQUENCE [LARGE SCALE GENOMIC DNA]</scope>
</reference>
<name>A0A0G1F9N8_9BACT</name>
<feature type="non-terminal residue" evidence="1">
    <location>
        <position position="1"/>
    </location>
</feature>
<dbReference type="AlphaFoldDB" id="A0A0G1F9N8"/>
<comment type="caution">
    <text evidence="1">The sequence shown here is derived from an EMBL/GenBank/DDBJ whole genome shotgun (WGS) entry which is preliminary data.</text>
</comment>
<accession>A0A0G1F9N8</accession>
<dbReference type="Proteomes" id="UP000034751">
    <property type="component" value="Unassembled WGS sequence"/>
</dbReference>
<proteinExistence type="predicted"/>
<dbReference type="EMBL" id="LCGS01000021">
    <property type="protein sequence ID" value="KKT18803.1"/>
    <property type="molecule type" value="Genomic_DNA"/>
</dbReference>
<protein>
    <submittedName>
        <fullName evidence="1">Uncharacterized protein</fullName>
    </submittedName>
</protein>
<dbReference type="GO" id="GO:0008168">
    <property type="term" value="F:methyltransferase activity"/>
    <property type="evidence" value="ECO:0007669"/>
    <property type="project" value="InterPro"/>
</dbReference>
<gene>
    <name evidence="1" type="ORF">UW02_C0021G0001</name>
</gene>
<dbReference type="InterPro" id="IPR014776">
    <property type="entry name" value="4pyrrole_Mease_sub2"/>
</dbReference>
<evidence type="ECO:0000313" key="1">
    <source>
        <dbReference type="EMBL" id="KKT18803.1"/>
    </source>
</evidence>
<evidence type="ECO:0000313" key="2">
    <source>
        <dbReference type="Proteomes" id="UP000034751"/>
    </source>
</evidence>
<dbReference type="Gene3D" id="3.30.950.10">
    <property type="entry name" value="Methyltransferase, Cobalt-precorrin-4 Transmethylase, Domain 2"/>
    <property type="match status" value="1"/>
</dbReference>
<sequence>RELTKKFEEVKTGLPIELKDHFAKPLGELVLVLMPDGNQAKG</sequence>
<organism evidence="1 2">
    <name type="scientific">Candidatus Nomurabacteria bacterium GW2011_GWB1_43_7</name>
    <dbReference type="NCBI Taxonomy" id="1618747"/>
    <lineage>
        <taxon>Bacteria</taxon>
        <taxon>Candidatus Nomuraibacteriota</taxon>
    </lineage>
</organism>